<proteinExistence type="predicted"/>
<dbReference type="Proteomes" id="UP000032180">
    <property type="component" value="Chromosome 7"/>
</dbReference>
<protein>
    <submittedName>
        <fullName evidence="1">Uncharacterized protein</fullName>
    </submittedName>
</protein>
<dbReference type="HOGENOM" id="CLU_2834831_0_0_1"/>
<reference evidence="1 2" key="1">
    <citation type="submission" date="2012-08" db="EMBL/GenBank/DDBJ databases">
        <title>Oryza genome evolution.</title>
        <authorList>
            <person name="Wing R.A."/>
        </authorList>
    </citation>
    <scope>NUCLEOTIDE SEQUENCE</scope>
</reference>
<organism evidence="1 2">
    <name type="scientific">Leersia perrieri</name>
    <dbReference type="NCBI Taxonomy" id="77586"/>
    <lineage>
        <taxon>Eukaryota</taxon>
        <taxon>Viridiplantae</taxon>
        <taxon>Streptophyta</taxon>
        <taxon>Embryophyta</taxon>
        <taxon>Tracheophyta</taxon>
        <taxon>Spermatophyta</taxon>
        <taxon>Magnoliopsida</taxon>
        <taxon>Liliopsida</taxon>
        <taxon>Poales</taxon>
        <taxon>Poaceae</taxon>
        <taxon>BOP clade</taxon>
        <taxon>Oryzoideae</taxon>
        <taxon>Oryzeae</taxon>
        <taxon>Oryzinae</taxon>
        <taxon>Leersia</taxon>
    </lineage>
</organism>
<accession>A0A0D9WY52</accession>
<keyword evidence="2" id="KW-1185">Reference proteome</keyword>
<dbReference type="Gramene" id="LPERR07G10080.1">
    <property type="protein sequence ID" value="LPERR07G10080.1"/>
    <property type="gene ID" value="LPERR07G10080"/>
</dbReference>
<reference evidence="2" key="2">
    <citation type="submission" date="2013-12" db="EMBL/GenBank/DDBJ databases">
        <authorList>
            <person name="Yu Y."/>
            <person name="Lee S."/>
            <person name="de Baynast K."/>
            <person name="Wissotski M."/>
            <person name="Liu L."/>
            <person name="Talag J."/>
            <person name="Goicoechea J."/>
            <person name="Angelova A."/>
            <person name="Jetty R."/>
            <person name="Kudrna D."/>
            <person name="Golser W."/>
            <person name="Rivera L."/>
            <person name="Zhang J."/>
            <person name="Wing R."/>
        </authorList>
    </citation>
    <scope>NUCLEOTIDE SEQUENCE</scope>
</reference>
<evidence type="ECO:0000313" key="2">
    <source>
        <dbReference type="Proteomes" id="UP000032180"/>
    </source>
</evidence>
<evidence type="ECO:0000313" key="1">
    <source>
        <dbReference type="EnsemblPlants" id="LPERR07G10080.1"/>
    </source>
</evidence>
<dbReference type="AlphaFoldDB" id="A0A0D9WY52"/>
<reference evidence="1" key="3">
    <citation type="submission" date="2015-04" db="UniProtKB">
        <authorList>
            <consortium name="EnsemblPlants"/>
        </authorList>
    </citation>
    <scope>IDENTIFICATION</scope>
</reference>
<name>A0A0D9WY52_9ORYZ</name>
<dbReference type="EnsemblPlants" id="LPERR07G10080.1">
    <property type="protein sequence ID" value="LPERR07G10080.1"/>
    <property type="gene ID" value="LPERR07G10080"/>
</dbReference>
<sequence>MRRHTHCHAMAMSVFTEGWHQLLSSSSARLCGAASSNALAHGLVAGQQPQSDAAAGDSAAGGCQLAGLHQVDN</sequence>